<reference evidence="1 2" key="1">
    <citation type="submission" date="2019-06" db="EMBL/GenBank/DDBJ databases">
        <title>Sequencing the genomes of 1000 actinobacteria strains.</title>
        <authorList>
            <person name="Klenk H.-P."/>
        </authorList>
    </citation>
    <scope>NUCLEOTIDE SEQUENCE [LARGE SCALE GENOMIC DNA]</scope>
    <source>
        <strain evidence="1 2">DSM 41649</strain>
    </source>
</reference>
<dbReference type="EMBL" id="VIVR01000001">
    <property type="protein sequence ID" value="TWE17150.1"/>
    <property type="molecule type" value="Genomic_DNA"/>
</dbReference>
<comment type="caution">
    <text evidence="1">The sequence shown here is derived from an EMBL/GenBank/DDBJ whole genome shotgun (WGS) entry which is preliminary data.</text>
</comment>
<sequence length="65" mass="7220">MATIDPNKALPVYQARAGNMLNDIILRDIAIVDLEERNQQLEEENATLRGQIADLTSPPAQPAEY</sequence>
<dbReference type="AlphaFoldDB" id="A0A561ENH2"/>
<evidence type="ECO:0000313" key="2">
    <source>
        <dbReference type="Proteomes" id="UP000318416"/>
    </source>
</evidence>
<organism evidence="1 2">
    <name type="scientific">Kitasatospora atroaurantiaca</name>
    <dbReference type="NCBI Taxonomy" id="285545"/>
    <lineage>
        <taxon>Bacteria</taxon>
        <taxon>Bacillati</taxon>
        <taxon>Actinomycetota</taxon>
        <taxon>Actinomycetes</taxon>
        <taxon>Kitasatosporales</taxon>
        <taxon>Streptomycetaceae</taxon>
        <taxon>Kitasatospora</taxon>
    </lineage>
</organism>
<protein>
    <submittedName>
        <fullName evidence="1">Uncharacterized protein</fullName>
    </submittedName>
</protein>
<keyword evidence="2" id="KW-1185">Reference proteome</keyword>
<proteinExistence type="predicted"/>
<dbReference type="Proteomes" id="UP000318416">
    <property type="component" value="Unassembled WGS sequence"/>
</dbReference>
<dbReference type="RefSeq" id="WP_145789748.1">
    <property type="nucleotide sequence ID" value="NZ_BAAABR010000089.1"/>
</dbReference>
<gene>
    <name evidence="1" type="ORF">FB465_2155</name>
</gene>
<accession>A0A561ENH2</accession>
<evidence type="ECO:0000313" key="1">
    <source>
        <dbReference type="EMBL" id="TWE17150.1"/>
    </source>
</evidence>
<name>A0A561ENH2_9ACTN</name>